<evidence type="ECO:0000313" key="9">
    <source>
        <dbReference type="EMBL" id="SUP20191.1"/>
    </source>
</evidence>
<name>A0AAX2LNL4_VIBFL</name>
<dbReference type="AlphaFoldDB" id="A0AAX2LNL4"/>
<protein>
    <submittedName>
        <fullName evidence="9">SH3 domain-containing protein</fullName>
    </submittedName>
</protein>
<reference evidence="9 10" key="1">
    <citation type="submission" date="2018-06" db="EMBL/GenBank/DDBJ databases">
        <authorList>
            <consortium name="Pathogen Informatics"/>
            <person name="Doyle S."/>
        </authorList>
    </citation>
    <scope>NUCLEOTIDE SEQUENCE [LARGE SCALE GENOMIC DNA]</scope>
    <source>
        <strain evidence="9 10">NCTC11327</strain>
    </source>
</reference>
<comment type="subcellular location">
    <subcellularLocation>
        <location evidence="1">Membrane</location>
        <topology evidence="1">Single-pass membrane protein</topology>
    </subcellularLocation>
</comment>
<evidence type="ECO:0000256" key="2">
    <source>
        <dbReference type="ARBA" id="ARBA00022692"/>
    </source>
</evidence>
<keyword evidence="6" id="KW-0175">Coiled coil</keyword>
<evidence type="ECO:0000256" key="1">
    <source>
        <dbReference type="ARBA" id="ARBA00004167"/>
    </source>
</evidence>
<evidence type="ECO:0000256" key="5">
    <source>
        <dbReference type="ARBA" id="ARBA00023136"/>
    </source>
</evidence>
<evidence type="ECO:0000256" key="4">
    <source>
        <dbReference type="ARBA" id="ARBA00022989"/>
    </source>
</evidence>
<evidence type="ECO:0000259" key="8">
    <source>
        <dbReference type="PROSITE" id="PS51781"/>
    </source>
</evidence>
<comment type="caution">
    <text evidence="9">The sequence shown here is derived from an EMBL/GenBank/DDBJ whole genome shotgun (WGS) entry which is preliminary data.</text>
</comment>
<dbReference type="SMART" id="SM00287">
    <property type="entry name" value="SH3b"/>
    <property type="match status" value="1"/>
</dbReference>
<dbReference type="NCBIfam" id="TIGR04211">
    <property type="entry name" value="SH3_and_anchor"/>
    <property type="match status" value="1"/>
</dbReference>
<dbReference type="PROSITE" id="PS51781">
    <property type="entry name" value="SH3B"/>
    <property type="match status" value="1"/>
</dbReference>
<keyword evidence="3" id="KW-0732">Signal</keyword>
<evidence type="ECO:0000313" key="10">
    <source>
        <dbReference type="Proteomes" id="UP000254626"/>
    </source>
</evidence>
<dbReference type="GO" id="GO:0016020">
    <property type="term" value="C:membrane"/>
    <property type="evidence" value="ECO:0007669"/>
    <property type="project" value="UniProtKB-SubCell"/>
</dbReference>
<dbReference type="InterPro" id="IPR003646">
    <property type="entry name" value="SH3-like_bac-type"/>
</dbReference>
<feature type="domain" description="SH3b" evidence="8">
    <location>
        <begin position="53"/>
        <end position="119"/>
    </location>
</feature>
<feature type="coiled-coil region" evidence="6">
    <location>
        <begin position="125"/>
        <end position="198"/>
    </location>
</feature>
<organism evidence="9 10">
    <name type="scientific">Vibrio fluvialis</name>
    <dbReference type="NCBI Taxonomy" id="676"/>
    <lineage>
        <taxon>Bacteria</taxon>
        <taxon>Pseudomonadati</taxon>
        <taxon>Pseudomonadota</taxon>
        <taxon>Gammaproteobacteria</taxon>
        <taxon>Vibrionales</taxon>
        <taxon>Vibrionaceae</taxon>
        <taxon>Vibrio</taxon>
    </lineage>
</organism>
<evidence type="ECO:0000256" key="6">
    <source>
        <dbReference type="SAM" id="Coils"/>
    </source>
</evidence>
<gene>
    <name evidence="9" type="ORF">NCTC11327_00332</name>
</gene>
<keyword evidence="2 7" id="KW-0812">Transmembrane</keyword>
<dbReference type="Gene3D" id="2.30.30.40">
    <property type="entry name" value="SH3 Domains"/>
    <property type="match status" value="1"/>
</dbReference>
<dbReference type="InterPro" id="IPR016476">
    <property type="entry name" value="SH3_dom_pro"/>
</dbReference>
<dbReference type="EMBL" id="UHIP01000001">
    <property type="protein sequence ID" value="SUP20191.1"/>
    <property type="molecule type" value="Genomic_DNA"/>
</dbReference>
<accession>A0AAX2LNL4</accession>
<proteinExistence type="predicted"/>
<sequence length="236" mass="26529">MPPFFVAPHVESSYYLAIKHYGFSCQTRHNKGLTVKKLICMVLFSMLAAPTFAQDRYIADKLFTYMHSGPSNQYRIIGSIDAGEKVKLINTNKDTDYTQIVDERGRTGWVESRFVTRDVSMAVRLPQLEKELADVKSKLANARQSADSEKAGLVDSLEVRNKQIAELEKNYSDISKQLTASQSEVRELRAKLDTQKEDLLLKYFMYGGGVAGGGLLLGLVLPHIIPRRKRNPAGWA</sequence>
<dbReference type="Pfam" id="PF08239">
    <property type="entry name" value="SH3_3"/>
    <property type="match status" value="1"/>
</dbReference>
<keyword evidence="4 7" id="KW-1133">Transmembrane helix</keyword>
<evidence type="ECO:0000256" key="3">
    <source>
        <dbReference type="ARBA" id="ARBA00022729"/>
    </source>
</evidence>
<keyword evidence="5 7" id="KW-0472">Membrane</keyword>
<dbReference type="PIRSF" id="PIRSF006158">
    <property type="entry name" value="UCP006158_SH3"/>
    <property type="match status" value="1"/>
</dbReference>
<dbReference type="Proteomes" id="UP000254626">
    <property type="component" value="Unassembled WGS sequence"/>
</dbReference>
<evidence type="ECO:0000256" key="7">
    <source>
        <dbReference type="SAM" id="Phobius"/>
    </source>
</evidence>
<feature type="transmembrane region" description="Helical" evidence="7">
    <location>
        <begin position="203"/>
        <end position="221"/>
    </location>
</feature>